<dbReference type="InterPro" id="IPR029044">
    <property type="entry name" value="Nucleotide-diphossugar_trans"/>
</dbReference>
<organism evidence="1 2">
    <name type="scientific">Actinomycetospora termitidis</name>
    <dbReference type="NCBI Taxonomy" id="3053470"/>
    <lineage>
        <taxon>Bacteria</taxon>
        <taxon>Bacillati</taxon>
        <taxon>Actinomycetota</taxon>
        <taxon>Actinomycetes</taxon>
        <taxon>Pseudonocardiales</taxon>
        <taxon>Pseudonocardiaceae</taxon>
        <taxon>Actinomycetospora</taxon>
    </lineage>
</organism>
<dbReference type="Gene3D" id="3.90.550.10">
    <property type="entry name" value="Spore Coat Polysaccharide Biosynthesis Protein SpsA, Chain A"/>
    <property type="match status" value="1"/>
</dbReference>
<keyword evidence="2" id="KW-1185">Reference proteome</keyword>
<comment type="caution">
    <text evidence="1">The sequence shown here is derived from an EMBL/GenBank/DDBJ whole genome shotgun (WGS) entry which is preliminary data.</text>
</comment>
<gene>
    <name evidence="1" type="ORF">QRT03_01680</name>
</gene>
<protein>
    <recommendedName>
        <fullName evidence="3">Glycosyltransferase</fullName>
    </recommendedName>
</protein>
<sequence>MITMTVSGDRPGYLAETLDSWSAVRGLSARPFRFIVEPGAELARCRTVIEEFSRRRVARAVEVEVNAERRGVRANPHHALSTAFASGAGFVVLCEEDIVVGDDVLECLDAVPDEPGVLAACAFSRRPAPQPPEVLADTDFSAWVWGTWADRWTELLAPQWFEAARAPWDGAGAGWDFGVERIAAATGMRFVGPLASRSDNIGRDGGVHALPEEFESSRAATFAAYREPAHWRLPVPARGEPSHH</sequence>
<name>A0ABT7M4G3_9PSEU</name>
<evidence type="ECO:0000313" key="2">
    <source>
        <dbReference type="Proteomes" id="UP001231924"/>
    </source>
</evidence>
<dbReference type="EMBL" id="JASVWF010000001">
    <property type="protein sequence ID" value="MDL5154652.1"/>
    <property type="molecule type" value="Genomic_DNA"/>
</dbReference>
<accession>A0ABT7M4G3</accession>
<dbReference type="RefSeq" id="WP_286050686.1">
    <property type="nucleotide sequence ID" value="NZ_JASVWF010000001.1"/>
</dbReference>
<proteinExistence type="predicted"/>
<evidence type="ECO:0000313" key="1">
    <source>
        <dbReference type="EMBL" id="MDL5154652.1"/>
    </source>
</evidence>
<evidence type="ECO:0008006" key="3">
    <source>
        <dbReference type="Google" id="ProtNLM"/>
    </source>
</evidence>
<reference evidence="1 2" key="1">
    <citation type="submission" date="2023-06" db="EMBL/GenBank/DDBJ databases">
        <title>Actinomycetospora Odt1-22.</title>
        <authorList>
            <person name="Supong K."/>
        </authorList>
    </citation>
    <scope>NUCLEOTIDE SEQUENCE [LARGE SCALE GENOMIC DNA]</scope>
    <source>
        <strain evidence="1 2">Odt1-22</strain>
    </source>
</reference>
<dbReference type="Proteomes" id="UP001231924">
    <property type="component" value="Unassembled WGS sequence"/>
</dbReference>